<evidence type="ECO:0000313" key="6">
    <source>
        <dbReference type="Proteomes" id="UP000823603"/>
    </source>
</evidence>
<reference evidence="5" key="1">
    <citation type="submission" date="2020-10" db="EMBL/GenBank/DDBJ databases">
        <authorList>
            <person name="Gilroy R."/>
        </authorList>
    </citation>
    <scope>NUCLEOTIDE SEQUENCE</scope>
    <source>
        <strain evidence="5">B2-22910</strain>
    </source>
</reference>
<keyword evidence="2" id="KW-0238">DNA-binding</keyword>
<dbReference type="InterPro" id="IPR018060">
    <property type="entry name" value="HTH_AraC"/>
</dbReference>
<feature type="domain" description="HTH araC/xylS-type" evidence="4">
    <location>
        <begin position="206"/>
        <end position="304"/>
    </location>
</feature>
<evidence type="ECO:0000256" key="1">
    <source>
        <dbReference type="ARBA" id="ARBA00023015"/>
    </source>
</evidence>
<dbReference type="GO" id="GO:0003700">
    <property type="term" value="F:DNA-binding transcription factor activity"/>
    <property type="evidence" value="ECO:0007669"/>
    <property type="project" value="InterPro"/>
</dbReference>
<sequence>MEENGTYTLDLKQFRQLFPVSDCLSMGDDICVVNVRYDQNLKIMGHPCRFDGFLAVFCMSGGLRLTVNMTEFDLMKDSLFINLPGNIIRVSRPDVQGMEKLNFLVIAMTREFMGGFKVNMPKLIEKGMMLMSNPCIVLNEDEKAMARKYLRLAADVLKSNMMYKRESISSLISSVFFLAGGIMEQRVMEADSALPGRTDRSKVVFDQFLNLVADHHTKERGMAFYADKMCLTPKYLSKLVKTASGKSAPDWIDSFVILEAKNMLRYSDIPIKEIVSRLNFPNPSTFHKFFKLKAGMTPLQYRKS</sequence>
<keyword evidence="3" id="KW-0804">Transcription</keyword>
<reference evidence="5" key="2">
    <citation type="journal article" date="2021" name="PeerJ">
        <title>Extensive microbial diversity within the chicken gut microbiome revealed by metagenomics and culture.</title>
        <authorList>
            <person name="Gilroy R."/>
            <person name="Ravi A."/>
            <person name="Getino M."/>
            <person name="Pursley I."/>
            <person name="Horton D.L."/>
            <person name="Alikhan N.F."/>
            <person name="Baker D."/>
            <person name="Gharbi K."/>
            <person name="Hall N."/>
            <person name="Watson M."/>
            <person name="Adriaenssens E.M."/>
            <person name="Foster-Nyarko E."/>
            <person name="Jarju S."/>
            <person name="Secka A."/>
            <person name="Antonio M."/>
            <person name="Oren A."/>
            <person name="Chaudhuri R.R."/>
            <person name="La Ragione R."/>
            <person name="Hildebrand F."/>
            <person name="Pallen M.J."/>
        </authorList>
    </citation>
    <scope>NUCLEOTIDE SEQUENCE</scope>
    <source>
        <strain evidence="5">B2-22910</strain>
    </source>
</reference>
<accession>A0A9D9IGD9</accession>
<evidence type="ECO:0000256" key="3">
    <source>
        <dbReference type="ARBA" id="ARBA00023163"/>
    </source>
</evidence>
<comment type="caution">
    <text evidence="5">The sequence shown here is derived from an EMBL/GenBank/DDBJ whole genome shotgun (WGS) entry which is preliminary data.</text>
</comment>
<protein>
    <submittedName>
        <fullName evidence="5">AraC family transcriptional regulator</fullName>
    </submittedName>
</protein>
<organism evidence="5 6">
    <name type="scientific">Candidatus Cryptobacteroides faecavium</name>
    <dbReference type="NCBI Taxonomy" id="2840762"/>
    <lineage>
        <taxon>Bacteria</taxon>
        <taxon>Pseudomonadati</taxon>
        <taxon>Bacteroidota</taxon>
        <taxon>Bacteroidia</taxon>
        <taxon>Bacteroidales</taxon>
        <taxon>Candidatus Cryptobacteroides</taxon>
    </lineage>
</organism>
<dbReference type="InterPro" id="IPR009057">
    <property type="entry name" value="Homeodomain-like_sf"/>
</dbReference>
<evidence type="ECO:0000259" key="4">
    <source>
        <dbReference type="PROSITE" id="PS01124"/>
    </source>
</evidence>
<keyword evidence="1" id="KW-0805">Transcription regulation</keyword>
<dbReference type="Proteomes" id="UP000823603">
    <property type="component" value="Unassembled WGS sequence"/>
</dbReference>
<dbReference type="EMBL" id="JADIMB010000114">
    <property type="protein sequence ID" value="MBO8471660.1"/>
    <property type="molecule type" value="Genomic_DNA"/>
</dbReference>
<dbReference type="Pfam" id="PF12833">
    <property type="entry name" value="HTH_18"/>
    <property type="match status" value="1"/>
</dbReference>
<gene>
    <name evidence="5" type="ORF">IAB82_07710</name>
</gene>
<dbReference type="PROSITE" id="PS01124">
    <property type="entry name" value="HTH_ARAC_FAMILY_2"/>
    <property type="match status" value="1"/>
</dbReference>
<dbReference type="SMART" id="SM00342">
    <property type="entry name" value="HTH_ARAC"/>
    <property type="match status" value="1"/>
</dbReference>
<evidence type="ECO:0000256" key="2">
    <source>
        <dbReference type="ARBA" id="ARBA00023125"/>
    </source>
</evidence>
<dbReference type="Gene3D" id="1.10.10.60">
    <property type="entry name" value="Homeodomain-like"/>
    <property type="match status" value="1"/>
</dbReference>
<dbReference type="PANTHER" id="PTHR43280">
    <property type="entry name" value="ARAC-FAMILY TRANSCRIPTIONAL REGULATOR"/>
    <property type="match status" value="1"/>
</dbReference>
<proteinExistence type="predicted"/>
<dbReference type="AlphaFoldDB" id="A0A9D9IGD9"/>
<name>A0A9D9IGD9_9BACT</name>
<dbReference type="GO" id="GO:0043565">
    <property type="term" value="F:sequence-specific DNA binding"/>
    <property type="evidence" value="ECO:0007669"/>
    <property type="project" value="InterPro"/>
</dbReference>
<evidence type="ECO:0000313" key="5">
    <source>
        <dbReference type="EMBL" id="MBO8471660.1"/>
    </source>
</evidence>
<dbReference type="PANTHER" id="PTHR43280:SF32">
    <property type="entry name" value="TRANSCRIPTIONAL REGULATORY PROTEIN"/>
    <property type="match status" value="1"/>
</dbReference>
<dbReference type="SUPFAM" id="SSF46689">
    <property type="entry name" value="Homeodomain-like"/>
    <property type="match status" value="1"/>
</dbReference>